<reference evidence="7" key="1">
    <citation type="journal article" date="2012" name="Nature">
        <title>The tomato genome sequence provides insights into fleshy fruit evolution.</title>
        <authorList>
            <consortium name="Tomato Genome Consortium"/>
        </authorList>
    </citation>
    <scope>NUCLEOTIDE SEQUENCE [LARGE SCALE GENOMIC DNA]</scope>
    <source>
        <strain evidence="7">cv. Heinz 1706</strain>
    </source>
</reference>
<feature type="domain" description="MADS-box" evidence="6">
    <location>
        <begin position="3"/>
        <end position="63"/>
    </location>
</feature>
<dbReference type="InterPro" id="IPR036879">
    <property type="entry name" value="TF_MADSbox_sf"/>
</dbReference>
<dbReference type="Gene3D" id="3.40.1810.10">
    <property type="entry name" value="Transcription factor, MADS-box"/>
    <property type="match status" value="1"/>
</dbReference>
<evidence type="ECO:0000259" key="6">
    <source>
        <dbReference type="PROSITE" id="PS50066"/>
    </source>
</evidence>
<dbReference type="PRINTS" id="PR00404">
    <property type="entry name" value="MADSDOMAIN"/>
</dbReference>
<evidence type="ECO:0000256" key="1">
    <source>
        <dbReference type="ARBA" id="ARBA00004123"/>
    </source>
</evidence>
<keyword evidence="4" id="KW-0804">Transcription</keyword>
<dbReference type="OrthoDB" id="1278616at2759"/>
<accession>A0A3Q7F772</accession>
<evidence type="ECO:0000313" key="7">
    <source>
        <dbReference type="EnsemblPlants" id="Solyc01g098060.1.1.1"/>
    </source>
</evidence>
<dbReference type="PANTHER" id="PTHR11945">
    <property type="entry name" value="MADS BOX PROTEIN"/>
    <property type="match status" value="1"/>
</dbReference>
<keyword evidence="5" id="KW-0539">Nucleus</keyword>
<dbReference type="EnsemblPlants" id="Solyc01g098060.1.1">
    <property type="protein sequence ID" value="Solyc01g098060.1.1.1"/>
    <property type="gene ID" value="Solyc01g098060.1"/>
</dbReference>
<evidence type="ECO:0000256" key="5">
    <source>
        <dbReference type="ARBA" id="ARBA00023242"/>
    </source>
</evidence>
<dbReference type="SUPFAM" id="SSF55455">
    <property type="entry name" value="SRF-like"/>
    <property type="match status" value="1"/>
</dbReference>
<dbReference type="OMA" id="ECDSADH"/>
<dbReference type="GeneID" id="101257814"/>
<dbReference type="InterPro" id="IPR002100">
    <property type="entry name" value="TF_MADSbox"/>
</dbReference>
<dbReference type="RefSeq" id="XP_004231248.1">
    <property type="nucleotide sequence ID" value="XM_004231200.2"/>
</dbReference>
<evidence type="ECO:0000313" key="8">
    <source>
        <dbReference type="Proteomes" id="UP000004994"/>
    </source>
</evidence>
<dbReference type="GO" id="GO:0000981">
    <property type="term" value="F:DNA-binding transcription factor activity, RNA polymerase II-specific"/>
    <property type="evidence" value="ECO:0000318"/>
    <property type="project" value="GO_Central"/>
</dbReference>
<keyword evidence="2" id="KW-0805">Transcription regulation</keyword>
<dbReference type="GO" id="GO:0005634">
    <property type="term" value="C:nucleus"/>
    <property type="evidence" value="ECO:0007669"/>
    <property type="project" value="UniProtKB-SubCell"/>
</dbReference>
<organism evidence="7">
    <name type="scientific">Solanum lycopersicum</name>
    <name type="common">Tomato</name>
    <name type="synonym">Lycopersicon esculentum</name>
    <dbReference type="NCBI Taxonomy" id="4081"/>
    <lineage>
        <taxon>Eukaryota</taxon>
        <taxon>Viridiplantae</taxon>
        <taxon>Streptophyta</taxon>
        <taxon>Embryophyta</taxon>
        <taxon>Tracheophyta</taxon>
        <taxon>Spermatophyta</taxon>
        <taxon>Magnoliopsida</taxon>
        <taxon>eudicotyledons</taxon>
        <taxon>Gunneridae</taxon>
        <taxon>Pentapetalae</taxon>
        <taxon>asterids</taxon>
        <taxon>lamiids</taxon>
        <taxon>Solanales</taxon>
        <taxon>Solanaceae</taxon>
        <taxon>Solanoideae</taxon>
        <taxon>Solaneae</taxon>
        <taxon>Solanum</taxon>
        <taxon>Solanum subgen. Lycopersicon</taxon>
    </lineage>
</organism>
<reference evidence="7" key="2">
    <citation type="submission" date="2019-01" db="UniProtKB">
        <authorList>
            <consortium name="EnsemblPlants"/>
        </authorList>
    </citation>
    <scope>IDENTIFICATION</scope>
    <source>
        <strain evidence="7">cv. Heinz 1706</strain>
    </source>
</reference>
<comment type="subcellular location">
    <subcellularLocation>
        <location evidence="1">Nucleus</location>
    </subcellularLocation>
</comment>
<proteinExistence type="predicted"/>
<evidence type="ECO:0000256" key="4">
    <source>
        <dbReference type="ARBA" id="ARBA00023163"/>
    </source>
</evidence>
<name>A0A3Q7F772_SOLLC</name>
<dbReference type="PROSITE" id="PS50066">
    <property type="entry name" value="MADS_BOX_2"/>
    <property type="match status" value="1"/>
</dbReference>
<dbReference type="CDD" id="cd00120">
    <property type="entry name" value="MADS"/>
    <property type="match status" value="1"/>
</dbReference>
<gene>
    <name evidence="7" type="primary">LOC101257814</name>
</gene>
<dbReference type="Pfam" id="PF00319">
    <property type="entry name" value="SRF-TF"/>
    <property type="match status" value="1"/>
</dbReference>
<dbReference type="KEGG" id="sly:101257814"/>
<dbReference type="GO" id="GO:0046983">
    <property type="term" value="F:protein dimerization activity"/>
    <property type="evidence" value="ECO:0007669"/>
    <property type="project" value="InterPro"/>
</dbReference>
<dbReference type="InParanoid" id="A0A3Q7F772"/>
<evidence type="ECO:0000256" key="3">
    <source>
        <dbReference type="ARBA" id="ARBA00023125"/>
    </source>
</evidence>
<dbReference type="PANTHER" id="PTHR11945:SF616">
    <property type="entry name" value="MADS-BOX DOMAIN-CONTAINING PROTEIN"/>
    <property type="match status" value="1"/>
</dbReference>
<dbReference type="SMART" id="SM00432">
    <property type="entry name" value="MADS"/>
    <property type="match status" value="1"/>
</dbReference>
<dbReference type="Proteomes" id="UP000004994">
    <property type="component" value="Chromosome 1"/>
</dbReference>
<protein>
    <recommendedName>
        <fullName evidence="6">MADS-box domain-containing protein</fullName>
    </recommendedName>
</protein>
<dbReference type="AlphaFoldDB" id="A0A3Q7F772"/>
<dbReference type="PaxDb" id="4081-Solyc01g098060.1.1"/>
<sequence>MGTRKRRTEIEKLTKQSDRLTTFSKRKKGIFKKAELLESLTSSRVTSVVFSPSGIPYTYGNVNSVIKKHFPSCNRSEISTTVMNSHHDVSGESSGSKSLSIPKENGLRRWVEDIDVEGCQNLNQLFMLKEQLEGTREKIISSDPESFEALFM</sequence>
<keyword evidence="8" id="KW-1185">Reference proteome</keyword>
<evidence type="ECO:0000256" key="2">
    <source>
        <dbReference type="ARBA" id="ARBA00023015"/>
    </source>
</evidence>
<dbReference type="SMR" id="A0A3Q7F772"/>
<dbReference type="GO" id="GO:0006357">
    <property type="term" value="P:regulation of transcription by RNA polymerase II"/>
    <property type="evidence" value="ECO:0000318"/>
    <property type="project" value="GO_Central"/>
</dbReference>
<keyword evidence="3" id="KW-0238">DNA-binding</keyword>
<dbReference type="GO" id="GO:0000978">
    <property type="term" value="F:RNA polymerase II cis-regulatory region sequence-specific DNA binding"/>
    <property type="evidence" value="ECO:0000318"/>
    <property type="project" value="GO_Central"/>
</dbReference>
<dbReference type="Gramene" id="Solyc01g098060.1.1">
    <property type="protein sequence ID" value="Solyc01g098060.1.1.1"/>
    <property type="gene ID" value="Solyc01g098060.1"/>
</dbReference>